<evidence type="ECO:0000256" key="9">
    <source>
        <dbReference type="RuleBase" id="RU369094"/>
    </source>
</evidence>
<comment type="function">
    <text evidence="9">Transcription factor that binds specifically to a 5'-AA[AG]G-3' consensus core sequence.</text>
</comment>
<comment type="subcellular location">
    <subcellularLocation>
        <location evidence="8 9">Nucleus</location>
    </subcellularLocation>
</comment>
<evidence type="ECO:0000313" key="13">
    <source>
        <dbReference type="Proteomes" id="UP000594263"/>
    </source>
</evidence>
<dbReference type="Gramene" id="Kaladp0095s0009.1.v1.1">
    <property type="protein sequence ID" value="Kaladp0095s0009.1.v1.1.CDS.1"/>
    <property type="gene ID" value="Kaladp0095s0009.v1.1"/>
</dbReference>
<evidence type="ECO:0000256" key="3">
    <source>
        <dbReference type="ARBA" id="ARBA00022833"/>
    </source>
</evidence>
<feature type="compositionally biased region" description="Basic and acidic residues" evidence="10">
    <location>
        <begin position="17"/>
        <end position="27"/>
    </location>
</feature>
<protein>
    <recommendedName>
        <fullName evidence="9">Dof zinc finger protein</fullName>
    </recommendedName>
</protein>
<dbReference type="GO" id="GO:0003700">
    <property type="term" value="F:DNA-binding transcription factor activity"/>
    <property type="evidence" value="ECO:0007669"/>
    <property type="project" value="UniProtKB-UniRule"/>
</dbReference>
<dbReference type="EnsemblPlants" id="Kaladp0095s0009.1.v1.1">
    <property type="protein sequence ID" value="Kaladp0095s0009.1.v1.1.CDS.1"/>
    <property type="gene ID" value="Kaladp0095s0009.v1.1"/>
</dbReference>
<dbReference type="PROSITE" id="PS50884">
    <property type="entry name" value="ZF_DOF_2"/>
    <property type="match status" value="1"/>
</dbReference>
<feature type="region of interest" description="Disordered" evidence="10">
    <location>
        <begin position="1"/>
        <end position="27"/>
    </location>
</feature>
<evidence type="ECO:0000313" key="12">
    <source>
        <dbReference type="EnsemblPlants" id="Kaladp0095s0009.1.v1.1.CDS.1"/>
    </source>
</evidence>
<feature type="region of interest" description="Disordered" evidence="10">
    <location>
        <begin position="250"/>
        <end position="280"/>
    </location>
</feature>
<feature type="domain" description="Dof-type" evidence="11">
    <location>
        <begin position="32"/>
        <end position="86"/>
    </location>
</feature>
<dbReference type="InterPro" id="IPR045174">
    <property type="entry name" value="Dof"/>
</dbReference>
<dbReference type="GO" id="GO:0005634">
    <property type="term" value="C:nucleus"/>
    <property type="evidence" value="ECO:0007669"/>
    <property type="project" value="UniProtKB-SubCell"/>
</dbReference>
<evidence type="ECO:0000256" key="10">
    <source>
        <dbReference type="SAM" id="MobiDB-lite"/>
    </source>
</evidence>
<keyword evidence="7 8" id="KW-0539">Nucleus</keyword>
<dbReference type="GO" id="GO:0008270">
    <property type="term" value="F:zinc ion binding"/>
    <property type="evidence" value="ECO:0007669"/>
    <property type="project" value="UniProtKB-KW"/>
</dbReference>
<evidence type="ECO:0000256" key="8">
    <source>
        <dbReference type="PROSITE-ProRule" id="PRU00071"/>
    </source>
</evidence>
<accession>A0A7N0V1S8</accession>
<sequence length="397" mass="43529">MSPDQTPAKVATAAPKEGQDRKLRLPPPDHHVKCPRCDSPNTKFCYYNNYSLSQPRHFCKTCRRYWTKGGALRNVPIGGGCRKNKKMKQRLAGMSNSRDSSSCEIMGSTAGGLNFFQGFLTPSMDFQLGSINTPPPPSTSMFPVVTGGVDTNFSLYEPHHSASQVNSSHHQSSSAVGTLMGFNYLKPAAQTGSGGDVLLGGIQQQLGSSSNNSMIVHSSLASSIESLSSINQELHWKLQQQRLAVLFSSGDHSEKRISGQTDMGQVEEEHQFDHQQQPQSQAQKFLLQPILFQNLETTKEAHQYSAEESRIMEGAKVPEKSSLVENNGGGNNSTTEWFFDVNPYSNGSRSNNSGGLHNDDSMINQAAVVNDDNPNNNYWNTGIQAWSDLQHYNGALP</sequence>
<reference evidence="12" key="1">
    <citation type="submission" date="2021-01" db="UniProtKB">
        <authorList>
            <consortium name="EnsemblPlants"/>
        </authorList>
    </citation>
    <scope>IDENTIFICATION</scope>
</reference>
<evidence type="ECO:0000256" key="6">
    <source>
        <dbReference type="ARBA" id="ARBA00023163"/>
    </source>
</evidence>
<evidence type="ECO:0000256" key="5">
    <source>
        <dbReference type="ARBA" id="ARBA00023125"/>
    </source>
</evidence>
<keyword evidence="13" id="KW-1185">Reference proteome</keyword>
<evidence type="ECO:0000256" key="2">
    <source>
        <dbReference type="ARBA" id="ARBA00022771"/>
    </source>
</evidence>
<dbReference type="InterPro" id="IPR003851">
    <property type="entry name" value="Znf_Dof"/>
</dbReference>
<keyword evidence="4 9" id="KW-0805">Transcription regulation</keyword>
<evidence type="ECO:0000256" key="1">
    <source>
        <dbReference type="ARBA" id="ARBA00022723"/>
    </source>
</evidence>
<evidence type="ECO:0000259" key="11">
    <source>
        <dbReference type="PROSITE" id="PS50884"/>
    </source>
</evidence>
<dbReference type="Pfam" id="PF02701">
    <property type="entry name" value="Zn_ribbon_Dof"/>
    <property type="match status" value="1"/>
</dbReference>
<proteinExistence type="predicted"/>
<evidence type="ECO:0000256" key="4">
    <source>
        <dbReference type="ARBA" id="ARBA00023015"/>
    </source>
</evidence>
<keyword evidence="2 8" id="KW-0863">Zinc-finger</keyword>
<dbReference type="GO" id="GO:0003677">
    <property type="term" value="F:DNA binding"/>
    <property type="evidence" value="ECO:0007669"/>
    <property type="project" value="UniProtKB-UniRule"/>
</dbReference>
<name>A0A7N0V1S8_KALFE</name>
<dbReference type="PANTHER" id="PTHR31992:SF313">
    <property type="entry name" value="DOF ZINC FINGER PROTEIN DOF5.7"/>
    <property type="match status" value="1"/>
</dbReference>
<keyword evidence="5 8" id="KW-0238">DNA-binding</keyword>
<dbReference type="PROSITE" id="PS01361">
    <property type="entry name" value="ZF_DOF_1"/>
    <property type="match status" value="1"/>
</dbReference>
<dbReference type="Proteomes" id="UP000594263">
    <property type="component" value="Unplaced"/>
</dbReference>
<evidence type="ECO:0000256" key="7">
    <source>
        <dbReference type="ARBA" id="ARBA00023242"/>
    </source>
</evidence>
<keyword evidence="3 9" id="KW-0862">Zinc</keyword>
<keyword evidence="1 9" id="KW-0479">Metal-binding</keyword>
<keyword evidence="6 9" id="KW-0804">Transcription</keyword>
<dbReference type="AlphaFoldDB" id="A0A7N0V1S8"/>
<dbReference type="OMA" id="TMENPRK"/>
<organism evidence="12 13">
    <name type="scientific">Kalanchoe fedtschenkoi</name>
    <name type="common">Lavender scallops</name>
    <name type="synonym">South American air plant</name>
    <dbReference type="NCBI Taxonomy" id="63787"/>
    <lineage>
        <taxon>Eukaryota</taxon>
        <taxon>Viridiplantae</taxon>
        <taxon>Streptophyta</taxon>
        <taxon>Embryophyta</taxon>
        <taxon>Tracheophyta</taxon>
        <taxon>Spermatophyta</taxon>
        <taxon>Magnoliopsida</taxon>
        <taxon>eudicotyledons</taxon>
        <taxon>Gunneridae</taxon>
        <taxon>Pentapetalae</taxon>
        <taxon>Saxifragales</taxon>
        <taxon>Crassulaceae</taxon>
        <taxon>Kalanchoe</taxon>
    </lineage>
</organism>
<dbReference type="PANTHER" id="PTHR31992">
    <property type="entry name" value="DOF ZINC FINGER PROTEIN DOF1.4-RELATED"/>
    <property type="match status" value="1"/>
</dbReference>